<dbReference type="Gene3D" id="1.10.760.10">
    <property type="entry name" value="Cytochrome c-like domain"/>
    <property type="match status" value="1"/>
</dbReference>
<feature type="chain" id="PRO_5045411599" evidence="5">
    <location>
        <begin position="29"/>
        <end position="140"/>
    </location>
</feature>
<proteinExistence type="predicted"/>
<organism evidence="7 8">
    <name type="scientific">Roseateles koreensis</name>
    <dbReference type="NCBI Taxonomy" id="2987526"/>
    <lineage>
        <taxon>Bacteria</taxon>
        <taxon>Pseudomonadati</taxon>
        <taxon>Pseudomonadota</taxon>
        <taxon>Betaproteobacteria</taxon>
        <taxon>Burkholderiales</taxon>
        <taxon>Sphaerotilaceae</taxon>
        <taxon>Roseateles</taxon>
    </lineage>
</organism>
<evidence type="ECO:0000259" key="6">
    <source>
        <dbReference type="PROSITE" id="PS51007"/>
    </source>
</evidence>
<reference evidence="7 8" key="1">
    <citation type="submission" date="2022-10" db="EMBL/GenBank/DDBJ databases">
        <title>paucibacter sp. hw8 Genome sequencing.</title>
        <authorList>
            <person name="Park S."/>
        </authorList>
    </citation>
    <scope>NUCLEOTIDE SEQUENCE [LARGE SCALE GENOMIC DNA]</scope>
    <source>
        <strain evidence="8">hw8</strain>
    </source>
</reference>
<evidence type="ECO:0000313" key="8">
    <source>
        <dbReference type="Proteomes" id="UP001219862"/>
    </source>
</evidence>
<dbReference type="InterPro" id="IPR009056">
    <property type="entry name" value="Cyt_c-like_dom"/>
</dbReference>
<evidence type="ECO:0000313" key="7">
    <source>
        <dbReference type="EMBL" id="MDC8786432.1"/>
    </source>
</evidence>
<dbReference type="PROSITE" id="PS51007">
    <property type="entry name" value="CYTC"/>
    <property type="match status" value="1"/>
</dbReference>
<evidence type="ECO:0000256" key="1">
    <source>
        <dbReference type="ARBA" id="ARBA00022617"/>
    </source>
</evidence>
<dbReference type="SUPFAM" id="SSF46626">
    <property type="entry name" value="Cytochrome c"/>
    <property type="match status" value="1"/>
</dbReference>
<keyword evidence="2 4" id="KW-0479">Metal-binding</keyword>
<feature type="domain" description="Cytochrome c" evidence="6">
    <location>
        <begin position="45"/>
        <end position="130"/>
    </location>
</feature>
<keyword evidence="1 4" id="KW-0349">Heme</keyword>
<dbReference type="RefSeq" id="WP_273597547.1">
    <property type="nucleotide sequence ID" value="NZ_JAQQXS010000013.1"/>
</dbReference>
<dbReference type="Pfam" id="PF13442">
    <property type="entry name" value="Cytochrome_CBB3"/>
    <property type="match status" value="1"/>
</dbReference>
<feature type="signal peptide" evidence="5">
    <location>
        <begin position="1"/>
        <end position="28"/>
    </location>
</feature>
<dbReference type="Proteomes" id="UP001219862">
    <property type="component" value="Unassembled WGS sequence"/>
</dbReference>
<protein>
    <submittedName>
        <fullName evidence="7">Cytochrome c</fullName>
    </submittedName>
</protein>
<keyword evidence="5" id="KW-0732">Signal</keyword>
<evidence type="ECO:0000256" key="2">
    <source>
        <dbReference type="ARBA" id="ARBA00022723"/>
    </source>
</evidence>
<accession>A0ABT5KUC8</accession>
<evidence type="ECO:0000256" key="4">
    <source>
        <dbReference type="PROSITE-ProRule" id="PRU00433"/>
    </source>
</evidence>
<dbReference type="EMBL" id="JAQQXS010000013">
    <property type="protein sequence ID" value="MDC8786432.1"/>
    <property type="molecule type" value="Genomic_DNA"/>
</dbReference>
<dbReference type="InterPro" id="IPR036909">
    <property type="entry name" value="Cyt_c-like_dom_sf"/>
</dbReference>
<keyword evidence="8" id="KW-1185">Reference proteome</keyword>
<name>A0ABT5KUC8_9BURK</name>
<sequence>MPRQASPLGLILQLCLLGLSGAMLAAHAQDKPLAPQTPPVLTQAQDTPPGPARQAQLRRILSQDCGSCHGLTLKGGLGPDLRVDAMRALPHTAIASTIYDGRPGTPMPPWKSMITRAEAEWLASYLQQEPPAPSPKDVTP</sequence>
<keyword evidence="3 4" id="KW-0408">Iron</keyword>
<evidence type="ECO:0000256" key="5">
    <source>
        <dbReference type="SAM" id="SignalP"/>
    </source>
</evidence>
<comment type="caution">
    <text evidence="7">The sequence shown here is derived from an EMBL/GenBank/DDBJ whole genome shotgun (WGS) entry which is preliminary data.</text>
</comment>
<evidence type="ECO:0000256" key="3">
    <source>
        <dbReference type="ARBA" id="ARBA00023004"/>
    </source>
</evidence>
<gene>
    <name evidence="7" type="ORF">PRZ01_14675</name>
</gene>